<name>A0A8B6CT12_MYTGA</name>
<comment type="caution">
    <text evidence="1">The sequence shown here is derived from an EMBL/GenBank/DDBJ whole genome shotgun (WGS) entry which is preliminary data.</text>
</comment>
<dbReference type="EMBL" id="UYJE01002361">
    <property type="protein sequence ID" value="VDI10034.1"/>
    <property type="molecule type" value="Genomic_DNA"/>
</dbReference>
<evidence type="ECO:0000313" key="1">
    <source>
        <dbReference type="EMBL" id="VDI10034.1"/>
    </source>
</evidence>
<evidence type="ECO:0000313" key="2">
    <source>
        <dbReference type="Proteomes" id="UP000596742"/>
    </source>
</evidence>
<dbReference type="Proteomes" id="UP000596742">
    <property type="component" value="Unassembled WGS sequence"/>
</dbReference>
<organism evidence="1 2">
    <name type="scientific">Mytilus galloprovincialis</name>
    <name type="common">Mediterranean mussel</name>
    <dbReference type="NCBI Taxonomy" id="29158"/>
    <lineage>
        <taxon>Eukaryota</taxon>
        <taxon>Metazoa</taxon>
        <taxon>Spiralia</taxon>
        <taxon>Lophotrochozoa</taxon>
        <taxon>Mollusca</taxon>
        <taxon>Bivalvia</taxon>
        <taxon>Autobranchia</taxon>
        <taxon>Pteriomorphia</taxon>
        <taxon>Mytilida</taxon>
        <taxon>Mytiloidea</taxon>
        <taxon>Mytilidae</taxon>
        <taxon>Mytilinae</taxon>
        <taxon>Mytilus</taxon>
    </lineage>
</organism>
<protein>
    <submittedName>
        <fullName evidence="1">Uncharacterized protein</fullName>
    </submittedName>
</protein>
<proteinExistence type="predicted"/>
<sequence>MKRVVWMLRKDRIDIEQHIFGRNDLLLEEIRKDCDESDVNQDELPVYEISDRVCGKDIEIARLSDLADIDDVEDVDDQPAAKTKSVRWQKNEIIETEEYFSENLRTKTCPSKKEVMKAINTSKKKKRTLAHYHKKNLKIFWCC</sequence>
<accession>A0A8B6CT12</accession>
<dbReference type="AlphaFoldDB" id="A0A8B6CT12"/>
<keyword evidence="2" id="KW-1185">Reference proteome</keyword>
<reference evidence="1" key="1">
    <citation type="submission" date="2018-11" db="EMBL/GenBank/DDBJ databases">
        <authorList>
            <person name="Alioto T."/>
            <person name="Alioto T."/>
        </authorList>
    </citation>
    <scope>NUCLEOTIDE SEQUENCE</scope>
</reference>
<gene>
    <name evidence="1" type="ORF">MGAL_10B014299</name>
</gene>